<evidence type="ECO:0000313" key="3">
    <source>
        <dbReference type="EMBL" id="KAK0598781.1"/>
    </source>
</evidence>
<dbReference type="InterPro" id="IPR008480">
    <property type="entry name" value="DUF761_pln"/>
</dbReference>
<reference evidence="3" key="2">
    <citation type="submission" date="2023-06" db="EMBL/GenBank/DDBJ databases">
        <authorList>
            <person name="Swenson N.G."/>
            <person name="Wegrzyn J.L."/>
            <person name="Mcevoy S.L."/>
        </authorList>
    </citation>
    <scope>NUCLEOTIDE SEQUENCE</scope>
    <source>
        <strain evidence="3">NS2018</strain>
        <tissue evidence="3">Leaf</tissue>
    </source>
</reference>
<feature type="compositionally biased region" description="Low complexity" evidence="1">
    <location>
        <begin position="527"/>
        <end position="536"/>
    </location>
</feature>
<dbReference type="Proteomes" id="UP001168877">
    <property type="component" value="Unassembled WGS sequence"/>
</dbReference>
<name>A0AA39W1T8_ACESA</name>
<feature type="compositionally biased region" description="Basic and acidic residues" evidence="1">
    <location>
        <begin position="288"/>
        <end position="304"/>
    </location>
</feature>
<reference evidence="3" key="1">
    <citation type="journal article" date="2022" name="Plant J.">
        <title>Strategies of tolerance reflected in two North American maple genomes.</title>
        <authorList>
            <person name="McEvoy S.L."/>
            <person name="Sezen U.U."/>
            <person name="Trouern-Trend A."/>
            <person name="McMahon S.M."/>
            <person name="Schaberg P.G."/>
            <person name="Yang J."/>
            <person name="Wegrzyn J.L."/>
            <person name="Swenson N.G."/>
        </authorList>
    </citation>
    <scope>NUCLEOTIDE SEQUENCE</scope>
    <source>
        <strain evidence="3">NS2018</strain>
    </source>
</reference>
<dbReference type="EMBL" id="JAUESC010000004">
    <property type="protein sequence ID" value="KAK0598781.1"/>
    <property type="molecule type" value="Genomic_DNA"/>
</dbReference>
<feature type="compositionally biased region" description="Pro residues" evidence="1">
    <location>
        <begin position="245"/>
        <end position="254"/>
    </location>
</feature>
<feature type="region of interest" description="Disordered" evidence="1">
    <location>
        <begin position="1"/>
        <end position="23"/>
    </location>
</feature>
<dbReference type="AlphaFoldDB" id="A0AA39W1T8"/>
<feature type="compositionally biased region" description="Basic residues" evidence="1">
    <location>
        <begin position="359"/>
        <end position="369"/>
    </location>
</feature>
<feature type="compositionally biased region" description="Basic and acidic residues" evidence="1">
    <location>
        <begin position="563"/>
        <end position="578"/>
    </location>
</feature>
<feature type="region of interest" description="Disordered" evidence="1">
    <location>
        <begin position="192"/>
        <end position="468"/>
    </location>
</feature>
<protein>
    <recommendedName>
        <fullName evidence="5">Hydroxyproline-rich glycoprotein</fullName>
    </recommendedName>
</protein>
<feature type="compositionally biased region" description="Gly residues" evidence="1">
    <location>
        <begin position="585"/>
        <end position="596"/>
    </location>
</feature>
<sequence>MEEDQEDMSPFWQPSHRRRRPSSSFSFNSGFLLILLLSLALIFMFIIIPSFISFTSQVLKPHSVKKGWDSLNLVLVLFAVICGFLSRNGGGGDADRKTPFEEDQYRALNRSQDSFQRPSSSSSTPLTPQRFWFDQDLLSSKAHSNNGRLNRLRSFSSYPDLRQHDVQEEEEEEASWGHRQWRFYDDTNLYNYRSSTLDQPPPPPPPQTVEKRGVGKEEDVKKKTGVDVDTTLFVIEKEKKVVYTPPSPSAPPQPAEEAVVEVEASPLPAPYEDSPPDRLKTVRRRARRTYEDVGKSERRRKNDLSEITSTSSQPPPPPRPPPSPPRPPSPPPSLTEAFEEDGKKKRGGTSATKEFLISLKRKKKNRQRQKSVENLDSFFNYESSYTLPWIPPQSPPPPPPPPPPPFFQNLFSSKKRKTKKIHLVQTAPPPPPPPPPRRPEPNSQHLSRKTAVKDTAYTTQKPPLPVRIRSYNNAGAEENLNSGGESPLNAIPPPPPPPPFNIPVWKYEVHGDYVRLKSINYTDAEESGSPSSDGGDTAVAPFCPSPDVNMKADNFIKRFRDGLKLEKMNSVKEKEGRVGRSNLGPGPGSGSEPGSS</sequence>
<keyword evidence="2" id="KW-0812">Transmembrane</keyword>
<dbReference type="Pfam" id="PF05553">
    <property type="entry name" value="DUF761"/>
    <property type="match status" value="1"/>
</dbReference>
<accession>A0AA39W1T8</accession>
<feature type="compositionally biased region" description="Pro residues" evidence="1">
    <location>
        <begin position="389"/>
        <end position="406"/>
    </location>
</feature>
<feature type="compositionally biased region" description="Basic residues" evidence="1">
    <location>
        <begin position="413"/>
        <end position="422"/>
    </location>
</feature>
<feature type="transmembrane region" description="Helical" evidence="2">
    <location>
        <begin position="25"/>
        <end position="48"/>
    </location>
</feature>
<evidence type="ECO:0000256" key="2">
    <source>
        <dbReference type="SAM" id="Phobius"/>
    </source>
</evidence>
<proteinExistence type="predicted"/>
<feature type="region of interest" description="Disordered" evidence="1">
    <location>
        <begin position="523"/>
        <end position="547"/>
    </location>
</feature>
<evidence type="ECO:0000313" key="4">
    <source>
        <dbReference type="Proteomes" id="UP001168877"/>
    </source>
</evidence>
<feature type="region of interest" description="Disordered" evidence="1">
    <location>
        <begin position="476"/>
        <end position="495"/>
    </location>
</feature>
<feature type="compositionally biased region" description="Pro residues" evidence="1">
    <location>
        <begin position="313"/>
        <end position="333"/>
    </location>
</feature>
<dbReference type="PANTHER" id="PTHR33098:SF36">
    <property type="entry name" value="HYDROXYPROLINE-RICH GLYCOPROTEIN FAMILY PROTEIN"/>
    <property type="match status" value="1"/>
</dbReference>
<keyword evidence="2" id="KW-1133">Transmembrane helix</keyword>
<comment type="caution">
    <text evidence="3">The sequence shown here is derived from an EMBL/GenBank/DDBJ whole genome shotgun (WGS) entry which is preliminary data.</text>
</comment>
<feature type="region of interest" description="Disordered" evidence="1">
    <location>
        <begin position="563"/>
        <end position="596"/>
    </location>
</feature>
<feature type="compositionally biased region" description="Pro residues" evidence="1">
    <location>
        <begin position="427"/>
        <end position="436"/>
    </location>
</feature>
<evidence type="ECO:0000256" key="1">
    <source>
        <dbReference type="SAM" id="MobiDB-lite"/>
    </source>
</evidence>
<feature type="compositionally biased region" description="Basic and acidic residues" evidence="1">
    <location>
        <begin position="209"/>
        <end position="226"/>
    </location>
</feature>
<organism evidence="3 4">
    <name type="scientific">Acer saccharum</name>
    <name type="common">Sugar maple</name>
    <dbReference type="NCBI Taxonomy" id="4024"/>
    <lineage>
        <taxon>Eukaryota</taxon>
        <taxon>Viridiplantae</taxon>
        <taxon>Streptophyta</taxon>
        <taxon>Embryophyta</taxon>
        <taxon>Tracheophyta</taxon>
        <taxon>Spermatophyta</taxon>
        <taxon>Magnoliopsida</taxon>
        <taxon>eudicotyledons</taxon>
        <taxon>Gunneridae</taxon>
        <taxon>Pentapetalae</taxon>
        <taxon>rosids</taxon>
        <taxon>malvids</taxon>
        <taxon>Sapindales</taxon>
        <taxon>Sapindaceae</taxon>
        <taxon>Hippocastanoideae</taxon>
        <taxon>Acereae</taxon>
        <taxon>Acer</taxon>
    </lineage>
</organism>
<evidence type="ECO:0008006" key="5">
    <source>
        <dbReference type="Google" id="ProtNLM"/>
    </source>
</evidence>
<gene>
    <name evidence="3" type="ORF">LWI29_037921</name>
</gene>
<feature type="compositionally biased region" description="Low complexity" evidence="1">
    <location>
        <begin position="255"/>
        <end position="266"/>
    </location>
</feature>
<dbReference type="PANTHER" id="PTHR33098">
    <property type="entry name" value="COTTON FIBER (DUF761)"/>
    <property type="match status" value="1"/>
</dbReference>
<keyword evidence="4" id="KW-1185">Reference proteome</keyword>
<keyword evidence="2" id="KW-0472">Membrane</keyword>